<dbReference type="SUPFAM" id="SSF57850">
    <property type="entry name" value="RING/U-box"/>
    <property type="match status" value="1"/>
</dbReference>
<dbReference type="GO" id="GO:0008270">
    <property type="term" value="F:zinc ion binding"/>
    <property type="evidence" value="ECO:0007669"/>
    <property type="project" value="UniProtKB-KW"/>
</dbReference>
<feature type="domain" description="RING-type" evidence="6">
    <location>
        <begin position="86"/>
        <end position="142"/>
    </location>
</feature>
<protein>
    <recommendedName>
        <fullName evidence="6">RING-type domain-containing protein</fullName>
    </recommendedName>
</protein>
<sequence>QHRAQVDQLRDEIIALRMRNQELEQARPNTQTPTDNTPAPVARPSRWVPLPLQQLTASDPNINRPPVRSLNKPSAEPNTKLAEGTCVICFGALTDAASIVSVKCGHVFCEICLYTYNRALDRNRRQADSFCRPTEFNCPSCRTALEFNYYTNPLQTCFHFSAAESHVLATI</sequence>
<feature type="compositionally biased region" description="Polar residues" evidence="5">
    <location>
        <begin position="27"/>
        <end position="37"/>
    </location>
</feature>
<feature type="region of interest" description="Disordered" evidence="5">
    <location>
        <begin position="23"/>
        <end position="44"/>
    </location>
</feature>
<keyword evidence="1" id="KW-0479">Metal-binding</keyword>
<dbReference type="OrthoDB" id="6105938at2759"/>
<proteinExistence type="predicted"/>
<name>A0A3M7QM64_BRAPC</name>
<dbReference type="SMART" id="SM00184">
    <property type="entry name" value="RING"/>
    <property type="match status" value="1"/>
</dbReference>
<organism evidence="7 8">
    <name type="scientific">Brachionus plicatilis</name>
    <name type="common">Marine rotifer</name>
    <name type="synonym">Brachionus muelleri</name>
    <dbReference type="NCBI Taxonomy" id="10195"/>
    <lineage>
        <taxon>Eukaryota</taxon>
        <taxon>Metazoa</taxon>
        <taxon>Spiralia</taxon>
        <taxon>Gnathifera</taxon>
        <taxon>Rotifera</taxon>
        <taxon>Eurotatoria</taxon>
        <taxon>Monogononta</taxon>
        <taxon>Pseudotrocha</taxon>
        <taxon>Ploima</taxon>
        <taxon>Brachionidae</taxon>
        <taxon>Brachionus</taxon>
    </lineage>
</organism>
<evidence type="ECO:0000313" key="7">
    <source>
        <dbReference type="EMBL" id="RNA12526.1"/>
    </source>
</evidence>
<dbReference type="Proteomes" id="UP000276133">
    <property type="component" value="Unassembled WGS sequence"/>
</dbReference>
<comment type="caution">
    <text evidence="7">The sequence shown here is derived from an EMBL/GenBank/DDBJ whole genome shotgun (WGS) entry which is preliminary data.</text>
</comment>
<evidence type="ECO:0000256" key="4">
    <source>
        <dbReference type="PROSITE-ProRule" id="PRU00175"/>
    </source>
</evidence>
<evidence type="ECO:0000313" key="8">
    <source>
        <dbReference type="Proteomes" id="UP000276133"/>
    </source>
</evidence>
<evidence type="ECO:0000256" key="3">
    <source>
        <dbReference type="ARBA" id="ARBA00022833"/>
    </source>
</evidence>
<keyword evidence="2 4" id="KW-0863">Zinc-finger</keyword>
<dbReference type="Gene3D" id="3.30.40.10">
    <property type="entry name" value="Zinc/RING finger domain, C3HC4 (zinc finger)"/>
    <property type="match status" value="1"/>
</dbReference>
<dbReference type="PROSITE" id="PS50089">
    <property type="entry name" value="ZF_RING_2"/>
    <property type="match status" value="1"/>
</dbReference>
<evidence type="ECO:0000256" key="1">
    <source>
        <dbReference type="ARBA" id="ARBA00022723"/>
    </source>
</evidence>
<accession>A0A3M7QM64</accession>
<evidence type="ECO:0000259" key="6">
    <source>
        <dbReference type="PROSITE" id="PS50089"/>
    </source>
</evidence>
<dbReference type="Pfam" id="PF13445">
    <property type="entry name" value="zf-RING_UBOX"/>
    <property type="match status" value="1"/>
</dbReference>
<dbReference type="AlphaFoldDB" id="A0A3M7QM64"/>
<evidence type="ECO:0000256" key="2">
    <source>
        <dbReference type="ARBA" id="ARBA00022771"/>
    </source>
</evidence>
<keyword evidence="3" id="KW-0862">Zinc</keyword>
<dbReference type="InterPro" id="IPR001841">
    <property type="entry name" value="Znf_RING"/>
</dbReference>
<gene>
    <name evidence="7" type="ORF">BpHYR1_024472</name>
</gene>
<reference evidence="7 8" key="1">
    <citation type="journal article" date="2018" name="Sci. Rep.">
        <title>Genomic signatures of local adaptation to the degree of environmental predictability in rotifers.</title>
        <authorList>
            <person name="Franch-Gras L."/>
            <person name="Hahn C."/>
            <person name="Garcia-Roger E.M."/>
            <person name="Carmona M.J."/>
            <person name="Serra M."/>
            <person name="Gomez A."/>
        </authorList>
    </citation>
    <scope>NUCLEOTIDE SEQUENCE [LARGE SCALE GENOMIC DNA]</scope>
    <source>
        <strain evidence="7">HYR1</strain>
    </source>
</reference>
<feature type="region of interest" description="Disordered" evidence="5">
    <location>
        <begin position="57"/>
        <end position="76"/>
    </location>
</feature>
<dbReference type="EMBL" id="REGN01005668">
    <property type="protein sequence ID" value="RNA12526.1"/>
    <property type="molecule type" value="Genomic_DNA"/>
</dbReference>
<dbReference type="InterPro" id="IPR027370">
    <property type="entry name" value="Znf-RING_euk"/>
</dbReference>
<evidence type="ECO:0000256" key="5">
    <source>
        <dbReference type="SAM" id="MobiDB-lite"/>
    </source>
</evidence>
<dbReference type="PROSITE" id="PS00518">
    <property type="entry name" value="ZF_RING_1"/>
    <property type="match status" value="1"/>
</dbReference>
<dbReference type="InterPro" id="IPR013083">
    <property type="entry name" value="Znf_RING/FYVE/PHD"/>
</dbReference>
<dbReference type="InterPro" id="IPR017907">
    <property type="entry name" value="Znf_RING_CS"/>
</dbReference>
<keyword evidence="8" id="KW-1185">Reference proteome</keyword>
<feature type="non-terminal residue" evidence="7">
    <location>
        <position position="1"/>
    </location>
</feature>